<dbReference type="GO" id="GO:0020037">
    <property type="term" value="F:heme binding"/>
    <property type="evidence" value="ECO:0007669"/>
    <property type="project" value="InterPro"/>
</dbReference>
<keyword evidence="2 7" id="KW-0349">Heme</keyword>
<gene>
    <name evidence="8" type="ORF">Scani_26660</name>
</gene>
<evidence type="ECO:0000256" key="6">
    <source>
        <dbReference type="ARBA" id="ARBA00023033"/>
    </source>
</evidence>
<proteinExistence type="inferred from homology"/>
<sequence length="415" mass="44791">MSEDRIVDLAALGEDFTRDPHPVYAELRARGPVHRVRLPEGFEAWLVVGYEAARAALADPRLSNDWRHAAGAGAGDPAAAPHMLISDPPRHTRLRRLVVKEFTPRRIEALGPRVREITDELIDAMLSRPDGRADLVEDFAFPLPAAVICELLGVPYADRKAFHGWSTEVTKRSGGPQAEAAMGELVGYLVRLLEDKGRRPGDDLLSALLRTTGEDGDRLSSDELLGMAVLLLIAGHETTAGLLSNGMLALLRHPDQLAALHADFGLLDGAVEEMLRHSGPTGTSLHRFTTAPVDLAGTLIPGGGELVLIGNTPANHDPGRFPDPGRFDIRRAPHGHLAFGHGIHYCFGAPLARLEARTAIRALLERCPGLALDADADRLVWHHSAMMRGLPHVPVRVRPAPGTPAAQVHHASSAR</sequence>
<evidence type="ECO:0000313" key="8">
    <source>
        <dbReference type="EMBL" id="GFE06398.1"/>
    </source>
</evidence>
<evidence type="ECO:0000256" key="4">
    <source>
        <dbReference type="ARBA" id="ARBA00023002"/>
    </source>
</evidence>
<dbReference type="GO" id="GO:0005506">
    <property type="term" value="F:iron ion binding"/>
    <property type="evidence" value="ECO:0007669"/>
    <property type="project" value="InterPro"/>
</dbReference>
<dbReference type="PRINTS" id="PR00359">
    <property type="entry name" value="BP450"/>
</dbReference>
<comment type="caution">
    <text evidence="8">The sequence shown here is derived from an EMBL/GenBank/DDBJ whole genome shotgun (WGS) entry which is preliminary data.</text>
</comment>
<dbReference type="InterPro" id="IPR017972">
    <property type="entry name" value="Cyt_P450_CS"/>
</dbReference>
<dbReference type="PANTHER" id="PTHR46696">
    <property type="entry name" value="P450, PUTATIVE (EUROFUNG)-RELATED"/>
    <property type="match status" value="1"/>
</dbReference>
<dbReference type="InterPro" id="IPR001128">
    <property type="entry name" value="Cyt_P450"/>
</dbReference>
<dbReference type="InterPro" id="IPR002397">
    <property type="entry name" value="Cyt_P450_B"/>
</dbReference>
<dbReference type="CDD" id="cd11029">
    <property type="entry name" value="CYP107-like"/>
    <property type="match status" value="1"/>
</dbReference>
<dbReference type="GO" id="GO:0004497">
    <property type="term" value="F:monooxygenase activity"/>
    <property type="evidence" value="ECO:0007669"/>
    <property type="project" value="UniProtKB-KW"/>
</dbReference>
<accession>A0A640S5Q2</accession>
<dbReference type="FunFam" id="1.10.630.10:FF:000018">
    <property type="entry name" value="Cytochrome P450 monooxygenase"/>
    <property type="match status" value="1"/>
</dbReference>
<evidence type="ECO:0000256" key="3">
    <source>
        <dbReference type="ARBA" id="ARBA00022723"/>
    </source>
</evidence>
<keyword evidence="3 7" id="KW-0479">Metal-binding</keyword>
<dbReference type="Pfam" id="PF00067">
    <property type="entry name" value="p450"/>
    <property type="match status" value="1"/>
</dbReference>
<organism evidence="8 9">
    <name type="scientific">Streptomyces caniferus</name>
    <dbReference type="NCBI Taxonomy" id="285557"/>
    <lineage>
        <taxon>Bacteria</taxon>
        <taxon>Bacillati</taxon>
        <taxon>Actinomycetota</taxon>
        <taxon>Actinomycetes</taxon>
        <taxon>Kitasatosporales</taxon>
        <taxon>Streptomycetaceae</taxon>
        <taxon>Streptomyces</taxon>
    </lineage>
</organism>
<keyword evidence="4 7" id="KW-0560">Oxidoreductase</keyword>
<keyword evidence="6 7" id="KW-0503">Monooxygenase</keyword>
<evidence type="ECO:0000256" key="2">
    <source>
        <dbReference type="ARBA" id="ARBA00022617"/>
    </source>
</evidence>
<dbReference type="AlphaFoldDB" id="A0A640S5Q2"/>
<dbReference type="PANTHER" id="PTHR46696:SF1">
    <property type="entry name" value="CYTOCHROME P450 YJIB-RELATED"/>
    <property type="match status" value="1"/>
</dbReference>
<dbReference type="SUPFAM" id="SSF48264">
    <property type="entry name" value="Cytochrome P450"/>
    <property type="match status" value="1"/>
</dbReference>
<dbReference type="OrthoDB" id="5500002at2"/>
<keyword evidence="5 7" id="KW-0408">Iron</keyword>
<dbReference type="EMBL" id="BLIN01000003">
    <property type="protein sequence ID" value="GFE06398.1"/>
    <property type="molecule type" value="Genomic_DNA"/>
</dbReference>
<comment type="similarity">
    <text evidence="1 7">Belongs to the cytochrome P450 family.</text>
</comment>
<reference evidence="8 9" key="1">
    <citation type="submission" date="2019-12" db="EMBL/GenBank/DDBJ databases">
        <title>Whole genome shotgun sequence of Streptomyces caniferus NBRC 15389.</title>
        <authorList>
            <person name="Ichikawa N."/>
            <person name="Kimura A."/>
            <person name="Kitahashi Y."/>
            <person name="Komaki H."/>
            <person name="Tamura T."/>
        </authorList>
    </citation>
    <scope>NUCLEOTIDE SEQUENCE [LARGE SCALE GENOMIC DNA]</scope>
    <source>
        <strain evidence="8 9">NBRC 15389</strain>
    </source>
</reference>
<protein>
    <submittedName>
        <fullName evidence="8">Cytochrome P450</fullName>
    </submittedName>
</protein>
<dbReference type="InterPro" id="IPR036396">
    <property type="entry name" value="Cyt_P450_sf"/>
</dbReference>
<dbReference type="RefSeq" id="WP_159474044.1">
    <property type="nucleotide sequence ID" value="NZ_BAAATH010000002.1"/>
</dbReference>
<dbReference type="Gene3D" id="1.10.630.10">
    <property type="entry name" value="Cytochrome P450"/>
    <property type="match status" value="1"/>
</dbReference>
<dbReference type="GO" id="GO:0016705">
    <property type="term" value="F:oxidoreductase activity, acting on paired donors, with incorporation or reduction of molecular oxygen"/>
    <property type="evidence" value="ECO:0007669"/>
    <property type="project" value="InterPro"/>
</dbReference>
<evidence type="ECO:0000313" key="9">
    <source>
        <dbReference type="Proteomes" id="UP000435837"/>
    </source>
</evidence>
<dbReference type="PROSITE" id="PS00086">
    <property type="entry name" value="CYTOCHROME_P450"/>
    <property type="match status" value="1"/>
</dbReference>
<evidence type="ECO:0000256" key="5">
    <source>
        <dbReference type="ARBA" id="ARBA00023004"/>
    </source>
</evidence>
<dbReference type="Proteomes" id="UP000435837">
    <property type="component" value="Unassembled WGS sequence"/>
</dbReference>
<evidence type="ECO:0000256" key="7">
    <source>
        <dbReference type="RuleBase" id="RU000461"/>
    </source>
</evidence>
<evidence type="ECO:0000256" key="1">
    <source>
        <dbReference type="ARBA" id="ARBA00010617"/>
    </source>
</evidence>
<dbReference type="GeneID" id="96639900"/>
<name>A0A640S5Q2_9ACTN</name>